<evidence type="ECO:0000313" key="9">
    <source>
        <dbReference type="Proteomes" id="UP000579523"/>
    </source>
</evidence>
<evidence type="ECO:0000259" key="7">
    <source>
        <dbReference type="SMART" id="SM00306"/>
    </source>
</evidence>
<dbReference type="InterPro" id="IPR022385">
    <property type="entry name" value="Rhs_assc_core"/>
</dbReference>
<feature type="domain" description="Hint" evidence="7">
    <location>
        <begin position="2729"/>
        <end position="2832"/>
    </location>
</feature>
<dbReference type="Pfam" id="PF25023">
    <property type="entry name" value="TEN_YD-shell"/>
    <property type="match status" value="1"/>
</dbReference>
<feature type="signal peptide" evidence="6">
    <location>
        <begin position="1"/>
        <end position="21"/>
    </location>
</feature>
<evidence type="ECO:0000256" key="3">
    <source>
        <dbReference type="ARBA" id="ARBA00022729"/>
    </source>
</evidence>
<feature type="chain" id="PRO_5030642510" evidence="6">
    <location>
        <begin position="22"/>
        <end position="3024"/>
    </location>
</feature>
<evidence type="ECO:0000256" key="6">
    <source>
        <dbReference type="SAM" id="SignalP"/>
    </source>
</evidence>
<comment type="caution">
    <text evidence="8">The sequence shown here is derived from an EMBL/GenBank/DDBJ whole genome shotgun (WGS) entry which is preliminary data.</text>
</comment>
<evidence type="ECO:0000256" key="1">
    <source>
        <dbReference type="ARBA" id="ARBA00004613"/>
    </source>
</evidence>
<feature type="compositionally biased region" description="Basic and acidic residues" evidence="5">
    <location>
        <begin position="2704"/>
        <end position="2723"/>
    </location>
</feature>
<feature type="region of interest" description="Disordered" evidence="5">
    <location>
        <begin position="2685"/>
        <end position="2731"/>
    </location>
</feature>
<dbReference type="InterPro" id="IPR006530">
    <property type="entry name" value="YD"/>
</dbReference>
<reference evidence="8 9" key="1">
    <citation type="submission" date="2020-08" db="EMBL/GenBank/DDBJ databases">
        <title>Genomic Encyclopedia of Type Strains, Phase III (KMG-III): the genomes of soil and plant-associated and newly described type strains.</title>
        <authorList>
            <person name="Whitman W."/>
        </authorList>
    </citation>
    <scope>NUCLEOTIDE SEQUENCE [LARGE SCALE GENOMIC DNA]</scope>
    <source>
        <strain evidence="8 9">CECT 3273</strain>
    </source>
</reference>
<gene>
    <name evidence="8" type="ORF">FHS37_005718</name>
</gene>
<dbReference type="InterPro" id="IPR033803">
    <property type="entry name" value="CBD-like_Golvesin-Xly"/>
</dbReference>
<evidence type="ECO:0000313" key="8">
    <source>
        <dbReference type="EMBL" id="MBB4901630.1"/>
    </source>
</evidence>
<feature type="region of interest" description="Disordered" evidence="5">
    <location>
        <begin position="35"/>
        <end position="79"/>
    </location>
</feature>
<dbReference type="Proteomes" id="UP000579523">
    <property type="component" value="Unassembled WGS sequence"/>
</dbReference>
<dbReference type="InterPro" id="IPR036844">
    <property type="entry name" value="Hint_dom_sf"/>
</dbReference>
<protein>
    <submittedName>
        <fullName evidence="8">RHS repeat-associated protein</fullName>
    </submittedName>
</protein>
<dbReference type="PROSITE" id="PS50818">
    <property type="entry name" value="INTEIN_C_TER"/>
    <property type="match status" value="1"/>
</dbReference>
<dbReference type="Gene3D" id="2.180.10.10">
    <property type="entry name" value="RHS repeat-associated core"/>
    <property type="match status" value="5"/>
</dbReference>
<evidence type="ECO:0000256" key="4">
    <source>
        <dbReference type="ARBA" id="ARBA00022737"/>
    </source>
</evidence>
<keyword evidence="9" id="KW-1185">Reference proteome</keyword>
<dbReference type="NCBIfam" id="TIGR01643">
    <property type="entry name" value="YD_repeat_2x"/>
    <property type="match status" value="2"/>
</dbReference>
<dbReference type="InterPro" id="IPR055372">
    <property type="entry name" value="CBM96"/>
</dbReference>
<dbReference type="SMART" id="SM00306">
    <property type="entry name" value="HintN"/>
    <property type="match status" value="1"/>
</dbReference>
<evidence type="ECO:0000256" key="5">
    <source>
        <dbReference type="SAM" id="MobiDB-lite"/>
    </source>
</evidence>
<dbReference type="InterPro" id="IPR056823">
    <property type="entry name" value="TEN-like_YD-shell"/>
</dbReference>
<dbReference type="CDD" id="cd00081">
    <property type="entry name" value="Hint"/>
    <property type="match status" value="1"/>
</dbReference>
<proteinExistence type="predicted"/>
<dbReference type="EMBL" id="JACHJI010000011">
    <property type="protein sequence ID" value="MBB4901630.1"/>
    <property type="molecule type" value="Genomic_DNA"/>
</dbReference>
<sequence>MASSAALAVLVTIAPVTPAFAAPPDTGRLAEGLRDFLTDRDAEPADPPELPDTDVPANDKLAEARNAPKAKRVEELTDRRTPYSRHWRMSDGRVRSEVSAMPTSYRKGKGEEAEWKPIDTAVTDTDRKGFEKANTTNLARTYFGSRPGELVRFELDKGHWVAIGLKNAGAAKLTPVVDGDKVTYEDALGRGIDLSYTVGNGSVKEDIVLNERPKGAPSFEFTLTTNGLTAKSEKNGTISLYGENSPVGTPALVIPAPFMTDARKDAASAYGTTGTDAVRQVLSGEEGSYGITLKPDAEWLAAPERRYPVTVDPTVTIAPTPSQSADAMISSDDPSANYADLWRLSVGNTGTGTSRALLRFGLSGVPAGTRLDSAELKLYYDQTHTTGATEVRLEAHRATTAWTEAGATWNNANGITGELSGTSVLVDDGDLGTTAARGAWPTSGNTDYTRYAVGQDYRYNKDATAGDTYTWRPGLPEDGEYQVDVHYVPASDRAADAPYTVTYDGGTETYRVDQREGTGGVWKPLGKHPFKAGTTGQVVLGDGPASASTAVLADAVRFTKGGVVTKQPQEVNTWHSFPVTKTVQQWLDGTYENHGFVVKAADESASAPKGGPRYEAAEYGYKGEVANYPKLVLTWGDQGVDVNPPKVVHSTGAELSWPAYTDPSTSPGDDIVEYQVHRSVFQHFTPSSQTLVSPVAKDTRAYTDTSARPTPADSAEEFGDAYYYMVAVKTRSGQVLPSATELVRLPKAGRTTVVLQSGQSDTTLSSVEPSTGHDTLTDAGVPHPWLSVGNNSATYGTTRAVLKFPTVSEIPGNARVLEAQLNMWGFQTTTDSSGAVYEAHGLTRDFDEATASWTKADATTAWTTAGGDMDASVSDTVGTVTNDPARQSWYITSLAQSWISDSSGNHGVAVKLRDESTAGPRERTLFLSSEAEEPQLRPQLVVTYLTKSTEATYHAPYTPSRMVPGDEYTVDVTLTNTTTGVWTAGDHALSYTWSLPDGTDVTTGGNQLETALPDRVLPGDSVTVPARLKAPVNSDSGNKRLDHVLKWDLKNTTTGTWLSDAEGIAPLAQSVRTEDPTSNQLGLEKFYSYAGKNTGAGSSLMTNLYAGNSVWQYNAFSNPGRGLTTFARFAYNSQDTSDTVLGHGWSAQAAMPLRLGAALDFHPNPDPTEVTLPDGDGTAHVFRKQEDGTWLAPAGVHYLLRQGTGTDCTPNKDGDPRAWSLTRPDRTRFFFDCDGYLTSIVDKNGNTQTYTYAERRSNNKPVKFLTYIEDPSARQSLTVEYYTKADTNSPKIIDHVKSMTDVSGRKITFGYSDQGLLTTLTDGAGSAQPKVFRFTYDMEQGNKNAKLVAVTDPRGNSTSLDYYYPSEGDDPKFHWNTQTITDRLGHDTGYVYTAPDGTAGSFVQTRVTDAEGNATRYAMDGYGRATEMVNAKSETTRMGWDADNNVTRLEEANGAVTTWTYDPKTGYPLAEKDAEANKNGTEARTFTYSYGLNGHIADLFQKRSPEGRTHQFGYDELGNVTSVTDPKGVASSAEGDYTSRSEYDEHGRVTKEIDANGHDTEYRSYDPVGYPKTILDALDNPSHFEYDIRGNVTKVTNARDAVVSQTYDVYGRPLEKREPKDQAAGDFIVTPAPEYDANDNITRAYAPNGAETTAVFDKADQRVETVDPADEPTGPVRRTTSTYDKVGNLVRATGPQGNLTAAEGDFTATTRYDAVYQAVEMVDAEGNKASVEYDNVGNVVELVDARKNATADPDDYTTRYEYDLNHRVVRTVDALGWATSVRYDKDGLRTAQTDAEGNESLAAYDERGALVESKVPVSENSSGDITYRTTRYEYDQVGNRTKTITPRGVATTDDATDFTAETVYDELNRVKEERSPFDKDDTRYSSPDSTFYSYDEVGNLSSVSAPPSDGQSVRNVTDYTHFDNGWTRTTTDPWDITTSYDYNELGQQTENVLTSAGGSQKRTMLWEYYPSGNEKARSDDGVPVGRHVVLVDSSDFNNTALQGNWSRTQAEQQYGYDTYSHAAGDGTASFSWQLNIPQDGTYEVLVRHPKMTGAATDAKFEVHHDGGSATRTVDQTQRAGEWISLGSYAFVEDGPQKVTLTDAANGTVLADSVKLVRSHAGDTDNEQKSFTYKYNANGNMIEVRDLSPGAKIDTYKIAYNGLNHITKVEELAGGTVKNTTALTYDVNGNPVTSTHDLTWTQIEYDERDMVKKVTNADSPTAGDQQITTMTYTGRGQLLEQTKPNGNTLDMRYHLDGSVEQSVEKTSGGAVVAQHDLEYSPNGHRSKDTLKLMNADDNSAYIDNTYTFDYDPQDRLTKVTKAGDDPSTESYAYDRNSNIVEQTVDGVTTTQRYDRNRLLSASSQGVTSTYNYDPLGRLDTVSTGGQTAEKYYYDGFDRTVKVRSGSGAAAVTTSYVFDPFDRTVSQTTSGADAKTTAFTYLGLDGTLLRETVDGKADKDYQYLAGGQRATQIKHKDDGAEEYSQYVTSPRGDVEAITKEDGRTRATYGYRAYGSADESQMTGADKPADGAGEKDAYNAFRFNSSRWDSASGTYDMGFRNYDPGLNRFLTRDSYSGALSDMSLATDPFTGNRYSFAGGNPISFVELDGHLFGLSLSDIGHAALDVVGLVPVVGEVADVANGIWYAAEGNYADAALSLTSAIPLVGYGATAVKAGKYTKKGLDAADSANDARKGADNAGAAATPPKPKADDPKPPSTTKKDPEKPDATSCKTNSFLPGTQVVLADGSTRGIESLKVGDRVVATDPETGDTRARTVTATRDHEGGKDLVTLTLDRDGDAKPLKLTSTAAHLYWLPDYGRWVEGGDLEPGMWLQTAAGTWVQITAVDTAHRKAHVHNLSVEGVHTYYVGAADAAVLVHNCGYKNEAVAAQQRAQELAGQLHFIKERMVTVAVIGVRKKGTTDIVEKVAMSSGQKGDLLKLKGGEEFVPGSLVPGRLTKQGNPAYEHAEEAVFSWLKKNPDYEILYGGTSKNVCKDICAPLVEQSLHLGGETFKGESDKTDFRTFWRLRR</sequence>
<dbReference type="SUPFAM" id="SSF51294">
    <property type="entry name" value="Hedgehog/intein (Hint) domain"/>
    <property type="match status" value="1"/>
</dbReference>
<dbReference type="RefSeq" id="WP_245005654.1">
    <property type="nucleotide sequence ID" value="NZ_JACHJI010000011.1"/>
</dbReference>
<keyword evidence="2" id="KW-0964">Secreted</keyword>
<dbReference type="InterPro" id="IPR030934">
    <property type="entry name" value="Intein_C"/>
</dbReference>
<comment type="subcellular location">
    <subcellularLocation>
        <location evidence="1">Secreted</location>
    </subcellularLocation>
</comment>
<dbReference type="NCBIfam" id="TIGR03696">
    <property type="entry name" value="Rhs_assc_core"/>
    <property type="match status" value="1"/>
</dbReference>
<evidence type="ECO:0000256" key="2">
    <source>
        <dbReference type="ARBA" id="ARBA00022525"/>
    </source>
</evidence>
<dbReference type="InterPro" id="IPR003587">
    <property type="entry name" value="Hint_dom_N"/>
</dbReference>
<dbReference type="PANTHER" id="PTHR32305">
    <property type="match status" value="1"/>
</dbReference>
<feature type="region of interest" description="Disordered" evidence="5">
    <location>
        <begin position="1659"/>
        <end position="1680"/>
    </location>
</feature>
<dbReference type="Gene3D" id="2.170.16.10">
    <property type="entry name" value="Hedgehog/Intein (Hint) domain"/>
    <property type="match status" value="1"/>
</dbReference>
<dbReference type="Pfam" id="PF07591">
    <property type="entry name" value="PT-HINT"/>
    <property type="match status" value="1"/>
</dbReference>
<keyword evidence="3 6" id="KW-0732">Signal</keyword>
<dbReference type="Pfam" id="PF24517">
    <property type="entry name" value="CBM96"/>
    <property type="match status" value="1"/>
</dbReference>
<keyword evidence="4" id="KW-0677">Repeat</keyword>
<dbReference type="InterPro" id="IPR031325">
    <property type="entry name" value="RHS_repeat"/>
</dbReference>
<accession>A0A7W7PUP3</accession>
<dbReference type="Pfam" id="PF05593">
    <property type="entry name" value="RHS_repeat"/>
    <property type="match status" value="1"/>
</dbReference>
<dbReference type="NCBIfam" id="TIGR01443">
    <property type="entry name" value="intein_Cterm"/>
    <property type="match status" value="1"/>
</dbReference>
<dbReference type="Pfam" id="PF25275">
    <property type="entry name" value="Golvesin_C"/>
    <property type="match status" value="2"/>
</dbReference>
<dbReference type="InterPro" id="IPR050708">
    <property type="entry name" value="T6SS_VgrG/RHS"/>
</dbReference>
<dbReference type="NCBIfam" id="NF033679">
    <property type="entry name" value="DNRLRE_dom"/>
    <property type="match status" value="3"/>
</dbReference>
<dbReference type="CDD" id="cd20745">
    <property type="entry name" value="FIX_RhsA_AHH_HNH-like"/>
    <property type="match status" value="1"/>
</dbReference>
<dbReference type="PANTHER" id="PTHR32305:SF15">
    <property type="entry name" value="PROTEIN RHSA-RELATED"/>
    <property type="match status" value="1"/>
</dbReference>
<name>A0A7W7PUP3_9ACTN</name>
<organism evidence="8 9">
    <name type="scientific">Streptomyces griseomycini</name>
    <dbReference type="NCBI Taxonomy" id="66895"/>
    <lineage>
        <taxon>Bacteria</taxon>
        <taxon>Bacillati</taxon>
        <taxon>Actinomycetota</taxon>
        <taxon>Actinomycetes</taxon>
        <taxon>Kitasatosporales</taxon>
        <taxon>Streptomycetaceae</taxon>
        <taxon>Streptomyces</taxon>
    </lineage>
</organism>
<dbReference type="Gene3D" id="2.60.120.260">
    <property type="entry name" value="Galactose-binding domain-like"/>
    <property type="match status" value="1"/>
</dbReference>